<dbReference type="EMBL" id="ANNX02000033">
    <property type="protein sequence ID" value="KYC39650.1"/>
    <property type="molecule type" value="Genomic_DNA"/>
</dbReference>
<dbReference type="AlphaFoldDB" id="A0A139X4P0"/>
<evidence type="ECO:0000313" key="1">
    <source>
        <dbReference type="EMBL" id="KYC39650.1"/>
    </source>
</evidence>
<comment type="caution">
    <text evidence="1">The sequence shown here is derived from an EMBL/GenBank/DDBJ whole genome shotgun (WGS) entry which is preliminary data.</text>
</comment>
<name>A0A139X4P0_9CYAN</name>
<dbReference type="Proteomes" id="UP000076925">
    <property type="component" value="Unassembled WGS sequence"/>
</dbReference>
<gene>
    <name evidence="1" type="ORF">WA1_30390</name>
</gene>
<keyword evidence="2" id="KW-1185">Reference proteome</keyword>
<dbReference type="OrthoDB" id="507540at2"/>
<accession>A0A139X4P0</accession>
<protein>
    <submittedName>
        <fullName evidence="1">Uncharacterized protein</fullName>
    </submittedName>
</protein>
<evidence type="ECO:0000313" key="2">
    <source>
        <dbReference type="Proteomes" id="UP000076925"/>
    </source>
</evidence>
<proteinExistence type="predicted"/>
<dbReference type="RefSeq" id="WP_017740562.1">
    <property type="nucleotide sequence ID" value="NZ_KQ976354.1"/>
</dbReference>
<organism evidence="1 2">
    <name type="scientific">Scytonema hofmannii PCC 7110</name>
    <dbReference type="NCBI Taxonomy" id="128403"/>
    <lineage>
        <taxon>Bacteria</taxon>
        <taxon>Bacillati</taxon>
        <taxon>Cyanobacteriota</taxon>
        <taxon>Cyanophyceae</taxon>
        <taxon>Nostocales</taxon>
        <taxon>Scytonemataceae</taxon>
        <taxon>Scytonema</taxon>
    </lineage>
</organism>
<reference evidence="1 2" key="1">
    <citation type="journal article" date="2013" name="Genome Biol. Evol.">
        <title>Genomes of Stigonematalean cyanobacteria (subsection V) and the evolution of oxygenic photosynthesis from prokaryotes to plastids.</title>
        <authorList>
            <person name="Dagan T."/>
            <person name="Roettger M."/>
            <person name="Stucken K."/>
            <person name="Landan G."/>
            <person name="Koch R."/>
            <person name="Major P."/>
            <person name="Gould S.B."/>
            <person name="Goremykin V.V."/>
            <person name="Rippka R."/>
            <person name="Tandeau de Marsac N."/>
            <person name="Gugger M."/>
            <person name="Lockhart P.J."/>
            <person name="Allen J.F."/>
            <person name="Brune I."/>
            <person name="Maus I."/>
            <person name="Puhler A."/>
            <person name="Martin W.F."/>
        </authorList>
    </citation>
    <scope>NUCLEOTIDE SEQUENCE [LARGE SCALE GENOMIC DNA]</scope>
    <source>
        <strain evidence="1 2">PCC 7110</strain>
    </source>
</reference>
<sequence>MVTTRNANLHDALITQLRPLSPQNSSDSTISSRNSTLYAVAYRVVERSEESSLDIWYESFNIGDSLPTLPLWLRGGFCLPIDLDATYDRTCREQRILFDRV</sequence>